<dbReference type="Proteomes" id="UP000184304">
    <property type="component" value="Unassembled WGS sequence"/>
</dbReference>
<evidence type="ECO:0000313" key="2">
    <source>
        <dbReference type="Proteomes" id="UP000184304"/>
    </source>
</evidence>
<proteinExistence type="predicted"/>
<reference evidence="2" key="1">
    <citation type="journal article" date="2017" name="Genome Biol.">
        <title>Comparative genomics reveals high biological diversity and specific adaptations in the industrially and medically important fungal genus Aspergillus.</title>
        <authorList>
            <person name="de Vries R.P."/>
            <person name="Riley R."/>
            <person name="Wiebenga A."/>
            <person name="Aguilar-Osorio G."/>
            <person name="Amillis S."/>
            <person name="Uchima C.A."/>
            <person name="Anderluh G."/>
            <person name="Asadollahi M."/>
            <person name="Askin M."/>
            <person name="Barry K."/>
            <person name="Battaglia E."/>
            <person name="Bayram O."/>
            <person name="Benocci T."/>
            <person name="Braus-Stromeyer S.A."/>
            <person name="Caldana C."/>
            <person name="Canovas D."/>
            <person name="Cerqueira G.C."/>
            <person name="Chen F."/>
            <person name="Chen W."/>
            <person name="Choi C."/>
            <person name="Clum A."/>
            <person name="Dos Santos R.A."/>
            <person name="Damasio A.R."/>
            <person name="Diallinas G."/>
            <person name="Emri T."/>
            <person name="Fekete E."/>
            <person name="Flipphi M."/>
            <person name="Freyberg S."/>
            <person name="Gallo A."/>
            <person name="Gournas C."/>
            <person name="Habgood R."/>
            <person name="Hainaut M."/>
            <person name="Harispe M.L."/>
            <person name="Henrissat B."/>
            <person name="Hilden K.S."/>
            <person name="Hope R."/>
            <person name="Hossain A."/>
            <person name="Karabika E."/>
            <person name="Karaffa L."/>
            <person name="Karanyi Z."/>
            <person name="Krasevec N."/>
            <person name="Kuo A."/>
            <person name="Kusch H."/>
            <person name="LaButti K."/>
            <person name="Lagendijk E.L."/>
            <person name="Lapidus A."/>
            <person name="Levasseur A."/>
            <person name="Lindquist E."/>
            <person name="Lipzen A."/>
            <person name="Logrieco A.F."/>
            <person name="MacCabe A."/>
            <person name="Maekelae M.R."/>
            <person name="Malavazi I."/>
            <person name="Melin P."/>
            <person name="Meyer V."/>
            <person name="Mielnichuk N."/>
            <person name="Miskei M."/>
            <person name="Molnar A.P."/>
            <person name="Mule G."/>
            <person name="Ngan C.Y."/>
            <person name="Orejas M."/>
            <person name="Orosz E."/>
            <person name="Ouedraogo J.P."/>
            <person name="Overkamp K.M."/>
            <person name="Park H.-S."/>
            <person name="Perrone G."/>
            <person name="Piumi F."/>
            <person name="Punt P.J."/>
            <person name="Ram A.F."/>
            <person name="Ramon A."/>
            <person name="Rauscher S."/>
            <person name="Record E."/>
            <person name="Riano-Pachon D.M."/>
            <person name="Robert V."/>
            <person name="Roehrig J."/>
            <person name="Ruller R."/>
            <person name="Salamov A."/>
            <person name="Salih N.S."/>
            <person name="Samson R.A."/>
            <person name="Sandor E."/>
            <person name="Sanguinetti M."/>
            <person name="Schuetze T."/>
            <person name="Sepcic K."/>
            <person name="Shelest E."/>
            <person name="Sherlock G."/>
            <person name="Sophianopoulou V."/>
            <person name="Squina F.M."/>
            <person name="Sun H."/>
            <person name="Susca A."/>
            <person name="Todd R.B."/>
            <person name="Tsang A."/>
            <person name="Unkles S.E."/>
            <person name="van de Wiele N."/>
            <person name="van Rossen-Uffink D."/>
            <person name="Oliveira J.V."/>
            <person name="Vesth T.C."/>
            <person name="Visser J."/>
            <person name="Yu J.-H."/>
            <person name="Zhou M."/>
            <person name="Andersen M.R."/>
            <person name="Archer D.B."/>
            <person name="Baker S.E."/>
            <person name="Benoit I."/>
            <person name="Brakhage A.A."/>
            <person name="Braus G.H."/>
            <person name="Fischer R."/>
            <person name="Frisvad J.C."/>
            <person name="Goldman G.H."/>
            <person name="Houbraken J."/>
            <person name="Oakley B."/>
            <person name="Pocsi I."/>
            <person name="Scazzocchio C."/>
            <person name="Seiboth B."/>
            <person name="vanKuyk P.A."/>
            <person name="Wortman J."/>
            <person name="Dyer P.S."/>
            <person name="Grigoriev I.V."/>
        </authorList>
    </citation>
    <scope>NUCLEOTIDE SEQUENCE [LARGE SCALE GENOMIC DNA]</scope>
    <source>
        <strain evidence="2">CBS 134.48</strain>
    </source>
</reference>
<dbReference type="VEuPathDB" id="FungiDB:ASPTUDRAFT_47980"/>
<sequence length="69" mass="7952">MSLLRDDASLIIATVVRVLTLPLQKPYGSRTGEFGDQSQRRSGYLSKWGTDVRTRGKQLRWTRSEVLYH</sequence>
<organism evidence="1 2">
    <name type="scientific">Aspergillus tubingensis (strain CBS 134.48)</name>
    <dbReference type="NCBI Taxonomy" id="767770"/>
    <lineage>
        <taxon>Eukaryota</taxon>
        <taxon>Fungi</taxon>
        <taxon>Dikarya</taxon>
        <taxon>Ascomycota</taxon>
        <taxon>Pezizomycotina</taxon>
        <taxon>Eurotiomycetes</taxon>
        <taxon>Eurotiomycetidae</taxon>
        <taxon>Eurotiales</taxon>
        <taxon>Aspergillaceae</taxon>
        <taxon>Aspergillus</taxon>
        <taxon>Aspergillus subgen. Circumdati</taxon>
    </lineage>
</organism>
<accession>A0A1L9MQP5</accession>
<gene>
    <name evidence="1" type="ORF">ASPTUDRAFT_47980</name>
</gene>
<protein>
    <submittedName>
        <fullName evidence="1">Uncharacterized protein</fullName>
    </submittedName>
</protein>
<evidence type="ECO:0000313" key="1">
    <source>
        <dbReference type="EMBL" id="OJI79366.1"/>
    </source>
</evidence>
<name>A0A1L9MQP5_ASPTC</name>
<dbReference type="AlphaFoldDB" id="A0A1L9MQP5"/>
<dbReference type="EMBL" id="KV878208">
    <property type="protein sequence ID" value="OJI79366.1"/>
    <property type="molecule type" value="Genomic_DNA"/>
</dbReference>
<keyword evidence="2" id="KW-1185">Reference proteome</keyword>